<dbReference type="InterPro" id="IPR002347">
    <property type="entry name" value="SDR_fam"/>
</dbReference>
<dbReference type="PRINTS" id="PR00080">
    <property type="entry name" value="SDRFAMILY"/>
</dbReference>
<organism evidence="3 4">
    <name type="scientific">Pseudonocardia broussonetiae</name>
    <dbReference type="NCBI Taxonomy" id="2736640"/>
    <lineage>
        <taxon>Bacteria</taxon>
        <taxon>Bacillati</taxon>
        <taxon>Actinomycetota</taxon>
        <taxon>Actinomycetes</taxon>
        <taxon>Pseudonocardiales</taxon>
        <taxon>Pseudonocardiaceae</taxon>
        <taxon>Pseudonocardia</taxon>
    </lineage>
</organism>
<dbReference type="CDD" id="cd05233">
    <property type="entry name" value="SDR_c"/>
    <property type="match status" value="1"/>
</dbReference>
<keyword evidence="4" id="KW-1185">Reference proteome</keyword>
<dbReference type="NCBIfam" id="NF005559">
    <property type="entry name" value="PRK07231.1"/>
    <property type="match status" value="1"/>
</dbReference>
<protein>
    <submittedName>
        <fullName evidence="3">SDR family oxidoreductase</fullName>
    </submittedName>
</protein>
<dbReference type="FunFam" id="3.40.50.720:FF:000084">
    <property type="entry name" value="Short-chain dehydrogenase reductase"/>
    <property type="match status" value="1"/>
</dbReference>
<dbReference type="SUPFAM" id="SSF51735">
    <property type="entry name" value="NAD(P)-binding Rossmann-fold domains"/>
    <property type="match status" value="1"/>
</dbReference>
<reference evidence="3 4" key="1">
    <citation type="submission" date="2020-05" db="EMBL/GenBank/DDBJ databases">
        <authorList>
            <person name="Mo P."/>
        </authorList>
    </citation>
    <scope>NUCLEOTIDE SEQUENCE [LARGE SCALE GENOMIC DNA]</scope>
    <source>
        <strain evidence="3 4">Gen01</strain>
    </source>
</reference>
<dbReference type="KEGG" id="pbro:HOP40_21540"/>
<dbReference type="PANTHER" id="PTHR43943:SF2">
    <property type="entry name" value="DEHYDROGENASE_REDUCTASE 4"/>
    <property type="match status" value="1"/>
</dbReference>
<dbReference type="RefSeq" id="WP_172161378.1">
    <property type="nucleotide sequence ID" value="NZ_CP053564.1"/>
</dbReference>
<dbReference type="Pfam" id="PF13561">
    <property type="entry name" value="adh_short_C2"/>
    <property type="match status" value="1"/>
</dbReference>
<evidence type="ECO:0000256" key="1">
    <source>
        <dbReference type="ARBA" id="ARBA00006484"/>
    </source>
</evidence>
<dbReference type="InterPro" id="IPR020904">
    <property type="entry name" value="Sc_DH/Rdtase_CS"/>
</dbReference>
<proteinExistence type="inferred from homology"/>
<gene>
    <name evidence="3" type="ORF">HOP40_21540</name>
</gene>
<dbReference type="Proteomes" id="UP000505377">
    <property type="component" value="Chromosome"/>
</dbReference>
<keyword evidence="2" id="KW-0560">Oxidoreductase</keyword>
<dbReference type="Gene3D" id="3.40.50.720">
    <property type="entry name" value="NAD(P)-binding Rossmann-like Domain"/>
    <property type="match status" value="1"/>
</dbReference>
<name>A0A6M6JP29_9PSEU</name>
<dbReference type="AlphaFoldDB" id="A0A6M6JP29"/>
<dbReference type="PANTHER" id="PTHR43943">
    <property type="entry name" value="DEHYDROGENASE/REDUCTASE (SDR FAMILY) MEMBER 4"/>
    <property type="match status" value="1"/>
</dbReference>
<dbReference type="EMBL" id="CP053564">
    <property type="protein sequence ID" value="QJY48061.1"/>
    <property type="molecule type" value="Genomic_DNA"/>
</dbReference>
<dbReference type="PRINTS" id="PR00081">
    <property type="entry name" value="GDHRDH"/>
</dbReference>
<comment type="similarity">
    <text evidence="1">Belongs to the short-chain dehydrogenases/reductases (SDR) family.</text>
</comment>
<dbReference type="GO" id="GO:0016491">
    <property type="term" value="F:oxidoreductase activity"/>
    <property type="evidence" value="ECO:0007669"/>
    <property type="project" value="UniProtKB-KW"/>
</dbReference>
<dbReference type="InterPro" id="IPR036291">
    <property type="entry name" value="NAD(P)-bd_dom_sf"/>
</dbReference>
<sequence length="268" mass="27734">MAEPELRGRTAIVTGASRGIGLAAAAALRARGADVVLTARREESARDAAGRLNAAAQPGWGEAVGIGAHATDEGAARRCVEQALERFGSIDVLVNNAGTNPAHGPLAGQDHARFAKTFDVNVWAPLAWTALVAQAWMGAHGGAVVHTASIGGLTVEPDLGIYNATKAALIHLTRQQAFELAPRVRVNAVAPGVVRTRLAELLWTEHEQSLRASIPLGRIGEPHDVAEAVAFLASDAASWITGQTLVVDGGALLGDASTRVPAEEARVG</sequence>
<evidence type="ECO:0000313" key="4">
    <source>
        <dbReference type="Proteomes" id="UP000505377"/>
    </source>
</evidence>
<dbReference type="PROSITE" id="PS00061">
    <property type="entry name" value="ADH_SHORT"/>
    <property type="match status" value="1"/>
</dbReference>
<evidence type="ECO:0000313" key="3">
    <source>
        <dbReference type="EMBL" id="QJY48061.1"/>
    </source>
</evidence>
<accession>A0A6M6JP29</accession>
<evidence type="ECO:0000256" key="2">
    <source>
        <dbReference type="ARBA" id="ARBA00023002"/>
    </source>
</evidence>